<keyword evidence="10" id="KW-1185">Reference proteome</keyword>
<dbReference type="OrthoDB" id="5766358at2"/>
<keyword evidence="5" id="KW-0862">Zinc</keyword>
<feature type="transmembrane region" description="Helical" evidence="8">
    <location>
        <begin position="187"/>
        <end position="204"/>
    </location>
</feature>
<dbReference type="Proteomes" id="UP000051643">
    <property type="component" value="Unassembled WGS sequence"/>
</dbReference>
<dbReference type="EMBL" id="LKTP01000003">
    <property type="protein sequence ID" value="KRG29891.1"/>
    <property type="molecule type" value="Genomic_DNA"/>
</dbReference>
<comment type="subcellular location">
    <subcellularLocation>
        <location evidence="1">Cell membrane</location>
        <topology evidence="1">Multi-pass membrane protein</topology>
    </subcellularLocation>
</comment>
<keyword evidence="4 8" id="KW-0812">Transmembrane</keyword>
<evidence type="ECO:0000256" key="2">
    <source>
        <dbReference type="ARBA" id="ARBA00006939"/>
    </source>
</evidence>
<keyword evidence="7 8" id="KW-0472">Membrane</keyword>
<evidence type="ECO:0000256" key="8">
    <source>
        <dbReference type="SAM" id="Phobius"/>
    </source>
</evidence>
<keyword evidence="3" id="KW-1003">Cell membrane</keyword>
<comment type="caution">
    <text evidence="9">The sequence shown here is derived from an EMBL/GenBank/DDBJ whole genome shotgun (WGS) entry which is preliminary data.</text>
</comment>
<evidence type="ECO:0000256" key="6">
    <source>
        <dbReference type="ARBA" id="ARBA00022989"/>
    </source>
</evidence>
<comment type="similarity">
    <text evidence="2">Belongs to the ZIP transporter (TC 2.A.5) family.</text>
</comment>
<feature type="transmembrane region" description="Helical" evidence="8">
    <location>
        <begin position="6"/>
        <end position="29"/>
    </location>
</feature>
<gene>
    <name evidence="9" type="ORF">APR42_14050</name>
</gene>
<name>A0A0Q9ZMY5_9FLAO</name>
<organism evidence="9 10">
    <name type="scientific">Salegentibacter mishustinae</name>
    <dbReference type="NCBI Taxonomy" id="270918"/>
    <lineage>
        <taxon>Bacteria</taxon>
        <taxon>Pseudomonadati</taxon>
        <taxon>Bacteroidota</taxon>
        <taxon>Flavobacteriia</taxon>
        <taxon>Flavobacteriales</taxon>
        <taxon>Flavobacteriaceae</taxon>
        <taxon>Salegentibacter</taxon>
    </lineage>
</organism>
<evidence type="ECO:0000313" key="10">
    <source>
        <dbReference type="Proteomes" id="UP000051643"/>
    </source>
</evidence>
<dbReference type="PANTHER" id="PTHR11040:SF211">
    <property type="entry name" value="ZINC TRANSPORTER ZIP11"/>
    <property type="match status" value="1"/>
</dbReference>
<dbReference type="AlphaFoldDB" id="A0A0Q9ZMY5"/>
<evidence type="ECO:0000256" key="4">
    <source>
        <dbReference type="ARBA" id="ARBA00022692"/>
    </source>
</evidence>
<evidence type="ECO:0000313" key="9">
    <source>
        <dbReference type="EMBL" id="KRG29891.1"/>
    </source>
</evidence>
<feature type="transmembrane region" description="Helical" evidence="8">
    <location>
        <begin position="216"/>
        <end position="233"/>
    </location>
</feature>
<dbReference type="RefSeq" id="WP_057480917.1">
    <property type="nucleotide sequence ID" value="NZ_BMWR01000008.1"/>
</dbReference>
<sequence>MPEVLLIILYSAFSGITVFFGGLVSYFFGKEFSGNKHKKEINHFVIAFGGGIILAALALVLIPKGIEELELFPLILCFAAGTLIFFFLDKKIEKSGSKYSQLIAMLLDFIPEALALGAIFATDRKTGILLAVFIGLQNLPESFNSYQDLTANTFKPKKALSILFLLSFMGIIGATTGFYLLSDLPKVTAGIMTFASGGILYLIFQDIAPSVKLKKTWLPALGANLGFLIGIIGDKLIH</sequence>
<evidence type="ECO:0000256" key="3">
    <source>
        <dbReference type="ARBA" id="ARBA00022475"/>
    </source>
</evidence>
<dbReference type="Pfam" id="PF02535">
    <property type="entry name" value="Zip"/>
    <property type="match status" value="1"/>
</dbReference>
<evidence type="ECO:0000256" key="1">
    <source>
        <dbReference type="ARBA" id="ARBA00004651"/>
    </source>
</evidence>
<keyword evidence="6 8" id="KW-1133">Transmembrane helix</keyword>
<feature type="transmembrane region" description="Helical" evidence="8">
    <location>
        <begin position="41"/>
        <end position="63"/>
    </location>
</feature>
<dbReference type="InterPro" id="IPR003689">
    <property type="entry name" value="ZIP"/>
</dbReference>
<protein>
    <submittedName>
        <fullName evidence="9">Divalent cation transporter</fullName>
    </submittedName>
</protein>
<reference evidence="9" key="1">
    <citation type="submission" date="2015-10" db="EMBL/GenBank/DDBJ databases">
        <title>Draft genome sequence of Salegentibacter mishustinae KCTC 12263.</title>
        <authorList>
            <person name="Lin W."/>
            <person name="Zheng Q."/>
        </authorList>
    </citation>
    <scope>NUCLEOTIDE SEQUENCE [LARGE SCALE GENOMIC DNA]</scope>
    <source>
        <strain evidence="9">KCTC 12263</strain>
    </source>
</reference>
<dbReference type="GO" id="GO:0005886">
    <property type="term" value="C:plasma membrane"/>
    <property type="evidence" value="ECO:0007669"/>
    <property type="project" value="UniProtKB-SubCell"/>
</dbReference>
<feature type="transmembrane region" description="Helical" evidence="8">
    <location>
        <begin position="69"/>
        <end position="88"/>
    </location>
</feature>
<evidence type="ECO:0000256" key="7">
    <source>
        <dbReference type="ARBA" id="ARBA00023136"/>
    </source>
</evidence>
<dbReference type="STRING" id="270918.APR42_14050"/>
<accession>A0A0Q9ZMY5</accession>
<proteinExistence type="inferred from homology"/>
<dbReference type="GO" id="GO:0005385">
    <property type="term" value="F:zinc ion transmembrane transporter activity"/>
    <property type="evidence" value="ECO:0007669"/>
    <property type="project" value="TreeGrafter"/>
</dbReference>
<dbReference type="PANTHER" id="PTHR11040">
    <property type="entry name" value="ZINC/IRON TRANSPORTER"/>
    <property type="match status" value="1"/>
</dbReference>
<feature type="transmembrane region" description="Helical" evidence="8">
    <location>
        <begin position="159"/>
        <end position="181"/>
    </location>
</feature>
<evidence type="ECO:0000256" key="5">
    <source>
        <dbReference type="ARBA" id="ARBA00022833"/>
    </source>
</evidence>